<protein>
    <recommendedName>
        <fullName evidence="1">RRM domain-containing protein</fullName>
    </recommendedName>
</protein>
<evidence type="ECO:0000313" key="3">
    <source>
        <dbReference type="Proteomes" id="UP001603857"/>
    </source>
</evidence>
<reference evidence="2 3" key="1">
    <citation type="submission" date="2024-08" db="EMBL/GenBank/DDBJ databases">
        <title>Insights into the chromosomal genome structure of Flemingia macrophylla.</title>
        <authorList>
            <person name="Ding Y."/>
            <person name="Zhao Y."/>
            <person name="Bi W."/>
            <person name="Wu M."/>
            <person name="Zhao G."/>
            <person name="Gong Y."/>
            <person name="Li W."/>
            <person name="Zhang P."/>
        </authorList>
    </citation>
    <scope>NUCLEOTIDE SEQUENCE [LARGE SCALE GENOMIC DNA]</scope>
    <source>
        <strain evidence="2">DYQJB</strain>
        <tissue evidence="2">Leaf</tissue>
    </source>
</reference>
<accession>A0ABD1L5K7</accession>
<keyword evidence="3" id="KW-1185">Reference proteome</keyword>
<dbReference type="EMBL" id="JBGMDY010000011">
    <property type="protein sequence ID" value="KAL2318648.1"/>
    <property type="molecule type" value="Genomic_DNA"/>
</dbReference>
<dbReference type="AlphaFoldDB" id="A0ABD1L5K7"/>
<dbReference type="CDD" id="cd00590">
    <property type="entry name" value="RRM_SF"/>
    <property type="match status" value="1"/>
</dbReference>
<sequence length="146" mass="17179">MERIPGWPSKGNPNKRPQTIGNRLTTFFLEKLPKVYKEEQLWRIFQRWGKDWEIYISPRWSVGGNKFGIIQYLDARDVKQLESQLNTVIFGNVKIRANVAKYPIRDRERKEILGKTVTHLMTLRKQEAEFHGDKEAGCKVCRSSED</sequence>
<comment type="caution">
    <text evidence="2">The sequence shown here is derived from an EMBL/GenBank/DDBJ whole genome shotgun (WGS) entry which is preliminary data.</text>
</comment>
<gene>
    <name evidence="2" type="ORF">Fmac_032524</name>
</gene>
<feature type="domain" description="RRM" evidence="1">
    <location>
        <begin position="26"/>
        <end position="98"/>
    </location>
</feature>
<dbReference type="Gene3D" id="3.30.70.330">
    <property type="match status" value="1"/>
</dbReference>
<dbReference type="InterPro" id="IPR035979">
    <property type="entry name" value="RBD_domain_sf"/>
</dbReference>
<dbReference type="SMART" id="SM00360">
    <property type="entry name" value="RRM"/>
    <property type="match status" value="1"/>
</dbReference>
<organism evidence="2 3">
    <name type="scientific">Flemingia macrophylla</name>
    <dbReference type="NCBI Taxonomy" id="520843"/>
    <lineage>
        <taxon>Eukaryota</taxon>
        <taxon>Viridiplantae</taxon>
        <taxon>Streptophyta</taxon>
        <taxon>Embryophyta</taxon>
        <taxon>Tracheophyta</taxon>
        <taxon>Spermatophyta</taxon>
        <taxon>Magnoliopsida</taxon>
        <taxon>eudicotyledons</taxon>
        <taxon>Gunneridae</taxon>
        <taxon>Pentapetalae</taxon>
        <taxon>rosids</taxon>
        <taxon>fabids</taxon>
        <taxon>Fabales</taxon>
        <taxon>Fabaceae</taxon>
        <taxon>Papilionoideae</taxon>
        <taxon>50 kb inversion clade</taxon>
        <taxon>NPAAA clade</taxon>
        <taxon>indigoferoid/millettioid clade</taxon>
        <taxon>Phaseoleae</taxon>
        <taxon>Flemingia</taxon>
    </lineage>
</organism>
<proteinExistence type="predicted"/>
<dbReference type="InterPro" id="IPR000504">
    <property type="entry name" value="RRM_dom"/>
</dbReference>
<dbReference type="SUPFAM" id="SSF54928">
    <property type="entry name" value="RNA-binding domain, RBD"/>
    <property type="match status" value="1"/>
</dbReference>
<name>A0ABD1L5K7_9FABA</name>
<dbReference type="InterPro" id="IPR012677">
    <property type="entry name" value="Nucleotide-bd_a/b_plait_sf"/>
</dbReference>
<evidence type="ECO:0000259" key="1">
    <source>
        <dbReference type="SMART" id="SM00360"/>
    </source>
</evidence>
<dbReference type="Proteomes" id="UP001603857">
    <property type="component" value="Unassembled WGS sequence"/>
</dbReference>
<evidence type="ECO:0000313" key="2">
    <source>
        <dbReference type="EMBL" id="KAL2318648.1"/>
    </source>
</evidence>